<organism evidence="1 2">
    <name type="scientific">Hygrophoropsis aurantiaca</name>
    <dbReference type="NCBI Taxonomy" id="72124"/>
    <lineage>
        <taxon>Eukaryota</taxon>
        <taxon>Fungi</taxon>
        <taxon>Dikarya</taxon>
        <taxon>Basidiomycota</taxon>
        <taxon>Agaricomycotina</taxon>
        <taxon>Agaricomycetes</taxon>
        <taxon>Agaricomycetidae</taxon>
        <taxon>Boletales</taxon>
        <taxon>Coniophorineae</taxon>
        <taxon>Hygrophoropsidaceae</taxon>
        <taxon>Hygrophoropsis</taxon>
    </lineage>
</organism>
<protein>
    <submittedName>
        <fullName evidence="1">Uncharacterized protein</fullName>
    </submittedName>
</protein>
<reference evidence="1" key="1">
    <citation type="journal article" date="2021" name="New Phytol.">
        <title>Evolutionary innovations through gain and loss of genes in the ectomycorrhizal Boletales.</title>
        <authorList>
            <person name="Wu G."/>
            <person name="Miyauchi S."/>
            <person name="Morin E."/>
            <person name="Kuo A."/>
            <person name="Drula E."/>
            <person name="Varga T."/>
            <person name="Kohler A."/>
            <person name="Feng B."/>
            <person name="Cao Y."/>
            <person name="Lipzen A."/>
            <person name="Daum C."/>
            <person name="Hundley H."/>
            <person name="Pangilinan J."/>
            <person name="Johnson J."/>
            <person name="Barry K."/>
            <person name="LaButti K."/>
            <person name="Ng V."/>
            <person name="Ahrendt S."/>
            <person name="Min B."/>
            <person name="Choi I.G."/>
            <person name="Park H."/>
            <person name="Plett J.M."/>
            <person name="Magnuson J."/>
            <person name="Spatafora J.W."/>
            <person name="Nagy L.G."/>
            <person name="Henrissat B."/>
            <person name="Grigoriev I.V."/>
            <person name="Yang Z.L."/>
            <person name="Xu J."/>
            <person name="Martin F.M."/>
        </authorList>
    </citation>
    <scope>NUCLEOTIDE SEQUENCE</scope>
    <source>
        <strain evidence="1">ATCC 28755</strain>
    </source>
</reference>
<evidence type="ECO:0000313" key="2">
    <source>
        <dbReference type="Proteomes" id="UP000790377"/>
    </source>
</evidence>
<dbReference type="Proteomes" id="UP000790377">
    <property type="component" value="Unassembled WGS sequence"/>
</dbReference>
<keyword evidence="2" id="KW-1185">Reference proteome</keyword>
<evidence type="ECO:0000313" key="1">
    <source>
        <dbReference type="EMBL" id="KAH7913608.1"/>
    </source>
</evidence>
<comment type="caution">
    <text evidence="1">The sequence shown here is derived from an EMBL/GenBank/DDBJ whole genome shotgun (WGS) entry which is preliminary data.</text>
</comment>
<sequence length="225" mass="25406">MSSRAHCSVCSEAGAMRCARCKNELYCSQTCQHADWPNHKQHCFSPSPSGVLTDEQRPSSVSDNVNGIIIHCNAERYSRGVFEPTIINPSHAIYRKGFHASLFQKVGLPIIVYRHHPPTYGDQGRDNQIATYLMIESDGIADLQWQQCAGTVTVMRQDKKPLTAEAMETMWMYADHLLDLFSSGPSIAKRKMNPTGFVKFCRRYKADKLVNYPDNEGFKNMSLPL</sequence>
<name>A0ACB8AKS8_9AGAM</name>
<gene>
    <name evidence="1" type="ORF">BJ138DRAFT_1001947</name>
</gene>
<dbReference type="EMBL" id="MU267627">
    <property type="protein sequence ID" value="KAH7913608.1"/>
    <property type="molecule type" value="Genomic_DNA"/>
</dbReference>
<proteinExistence type="predicted"/>
<accession>A0ACB8AKS8</accession>